<dbReference type="PANTHER" id="PTHR36927">
    <property type="entry name" value="BLR4337 PROTEIN"/>
    <property type="match status" value="1"/>
</dbReference>
<dbReference type="PANTHER" id="PTHR36927:SF4">
    <property type="entry name" value="BLR5718 PROTEIN"/>
    <property type="match status" value="1"/>
</dbReference>
<sequence>MSDALKIEPKPKIVYIDHLRVALTALVVLHHAAVTYGAPGGWYYSEKTETLGAIMPMTLLVSVDQAFFMGFFFLLSALFIPVSLDKKGPGKFMSDRLVRLGIPLMFYSFVFSPFVIYIVYYWPKGHHISYGQFLSGFDEWINFGVMWFVAALLIFSFLYVLFRIISGSDKLVMDIPTTGQILIFATAIGIISFFVRIVFPVGRTLDPLGFQLGHFPQYIAMFIFGIIASRNNWLGQSDYKMGKQMRLIAILLVVIGFPLFFIARKIFDFPIAYFSSGMHWPQLWYAVWEQVLGFSIATALLCIGRAKWDVPSPLLARLARCAFAAYIFHPIGLVILSSLLKDWAVDPGIKFLVVGPLGVVGAFALADLLVKIPGVNRIL</sequence>
<feature type="transmembrane region" description="Helical" evidence="1">
    <location>
        <begin position="351"/>
        <end position="370"/>
    </location>
</feature>
<accession>A0A5R9L0N0</accession>
<feature type="transmembrane region" description="Helical" evidence="1">
    <location>
        <begin position="283"/>
        <end position="306"/>
    </location>
</feature>
<name>A0A5R9L0N0_9BACT</name>
<feature type="transmembrane region" description="Helical" evidence="1">
    <location>
        <begin position="215"/>
        <end position="233"/>
    </location>
</feature>
<feature type="transmembrane region" description="Helical" evidence="1">
    <location>
        <begin position="97"/>
        <end position="120"/>
    </location>
</feature>
<feature type="domain" description="Acyltransferase 3" evidence="2">
    <location>
        <begin position="14"/>
        <end position="367"/>
    </location>
</feature>
<keyword evidence="4" id="KW-1185">Reference proteome</keyword>
<dbReference type="InterPro" id="IPR002656">
    <property type="entry name" value="Acyl_transf_3_dom"/>
</dbReference>
<dbReference type="GO" id="GO:0016747">
    <property type="term" value="F:acyltransferase activity, transferring groups other than amino-acyl groups"/>
    <property type="evidence" value="ECO:0007669"/>
    <property type="project" value="InterPro"/>
</dbReference>
<dbReference type="RefSeq" id="WP_138363325.1">
    <property type="nucleotide sequence ID" value="NZ_VCEJ01000002.1"/>
</dbReference>
<feature type="transmembrane region" description="Helical" evidence="1">
    <location>
        <begin position="140"/>
        <end position="161"/>
    </location>
</feature>
<proteinExistence type="predicted"/>
<comment type="caution">
    <text evidence="3">The sequence shown here is derived from an EMBL/GenBank/DDBJ whole genome shotgun (WGS) entry which is preliminary data.</text>
</comment>
<dbReference type="InterPro" id="IPR050623">
    <property type="entry name" value="Glucan_succinyl_AcylTrfase"/>
</dbReference>
<keyword evidence="3" id="KW-0808">Transferase</keyword>
<feature type="transmembrane region" description="Helical" evidence="1">
    <location>
        <begin position="318"/>
        <end position="339"/>
    </location>
</feature>
<feature type="transmembrane region" description="Helical" evidence="1">
    <location>
        <begin position="65"/>
        <end position="85"/>
    </location>
</feature>
<keyword evidence="1" id="KW-0812">Transmembrane</keyword>
<feature type="transmembrane region" description="Helical" evidence="1">
    <location>
        <begin position="21"/>
        <end position="45"/>
    </location>
</feature>
<protein>
    <submittedName>
        <fullName evidence="3">Acyltransferase</fullName>
    </submittedName>
</protein>
<dbReference type="Pfam" id="PF01757">
    <property type="entry name" value="Acyl_transf_3"/>
    <property type="match status" value="1"/>
</dbReference>
<evidence type="ECO:0000313" key="4">
    <source>
        <dbReference type="Proteomes" id="UP000306402"/>
    </source>
</evidence>
<gene>
    <name evidence="3" type="ORF">FEN17_00265</name>
</gene>
<keyword evidence="1" id="KW-0472">Membrane</keyword>
<evidence type="ECO:0000256" key="1">
    <source>
        <dbReference type="SAM" id="Phobius"/>
    </source>
</evidence>
<dbReference type="AlphaFoldDB" id="A0A5R9L0N0"/>
<evidence type="ECO:0000259" key="2">
    <source>
        <dbReference type="Pfam" id="PF01757"/>
    </source>
</evidence>
<keyword evidence="3" id="KW-0012">Acyltransferase</keyword>
<organism evidence="3 4">
    <name type="scientific">Dyadobacter luticola</name>
    <dbReference type="NCBI Taxonomy" id="1979387"/>
    <lineage>
        <taxon>Bacteria</taxon>
        <taxon>Pseudomonadati</taxon>
        <taxon>Bacteroidota</taxon>
        <taxon>Cytophagia</taxon>
        <taxon>Cytophagales</taxon>
        <taxon>Spirosomataceae</taxon>
        <taxon>Dyadobacter</taxon>
    </lineage>
</organism>
<keyword evidence="1" id="KW-1133">Transmembrane helix</keyword>
<feature type="transmembrane region" description="Helical" evidence="1">
    <location>
        <begin position="181"/>
        <end position="199"/>
    </location>
</feature>
<dbReference type="OrthoDB" id="5446016at2"/>
<feature type="transmembrane region" description="Helical" evidence="1">
    <location>
        <begin position="245"/>
        <end position="263"/>
    </location>
</feature>
<evidence type="ECO:0000313" key="3">
    <source>
        <dbReference type="EMBL" id="TLV02116.1"/>
    </source>
</evidence>
<dbReference type="Proteomes" id="UP000306402">
    <property type="component" value="Unassembled WGS sequence"/>
</dbReference>
<dbReference type="EMBL" id="VCEJ01000002">
    <property type="protein sequence ID" value="TLV02116.1"/>
    <property type="molecule type" value="Genomic_DNA"/>
</dbReference>
<reference evidence="3 4" key="1">
    <citation type="submission" date="2019-05" db="EMBL/GenBank/DDBJ databases">
        <authorList>
            <person name="Qu J.-H."/>
        </authorList>
    </citation>
    <scope>NUCLEOTIDE SEQUENCE [LARGE SCALE GENOMIC DNA]</scope>
    <source>
        <strain evidence="3 4">T17</strain>
    </source>
</reference>